<protein>
    <submittedName>
        <fullName evidence="1">Uncharacterized protein</fullName>
    </submittedName>
</protein>
<evidence type="ECO:0000313" key="1">
    <source>
        <dbReference type="EMBL" id="CAG6731309.1"/>
    </source>
</evidence>
<accession>A0A8D9DX89</accession>
<dbReference type="EMBL" id="HBUF01213847">
    <property type="protein sequence ID" value="CAG6666335.1"/>
    <property type="molecule type" value="Transcribed_RNA"/>
</dbReference>
<dbReference type="AlphaFoldDB" id="A0A8D9DX89"/>
<proteinExistence type="predicted"/>
<sequence length="117" mass="13977">MILYFIFWGFVQFVLFWWKEVLGHYTEYHFPNGGLLVLENRGFIEFISLMTDKQMEGRVLLPFEVSSLVQKAQHVTVGSELISYPMNQFRLWFQNSLCWQLSRIVIPERCVVLFVCF</sequence>
<dbReference type="EMBL" id="HBUF01524046">
    <property type="protein sequence ID" value="CAG6749661.1"/>
    <property type="molecule type" value="Transcribed_RNA"/>
</dbReference>
<dbReference type="EMBL" id="HBUF01524045">
    <property type="protein sequence ID" value="CAG6749660.1"/>
    <property type="molecule type" value="Transcribed_RNA"/>
</dbReference>
<organism evidence="1">
    <name type="scientific">Cacopsylla melanoneura</name>
    <dbReference type="NCBI Taxonomy" id="428564"/>
    <lineage>
        <taxon>Eukaryota</taxon>
        <taxon>Metazoa</taxon>
        <taxon>Ecdysozoa</taxon>
        <taxon>Arthropoda</taxon>
        <taxon>Hexapoda</taxon>
        <taxon>Insecta</taxon>
        <taxon>Pterygota</taxon>
        <taxon>Neoptera</taxon>
        <taxon>Paraneoptera</taxon>
        <taxon>Hemiptera</taxon>
        <taxon>Sternorrhyncha</taxon>
        <taxon>Psylloidea</taxon>
        <taxon>Psyllidae</taxon>
        <taxon>Psyllinae</taxon>
        <taxon>Cacopsylla</taxon>
    </lineage>
</organism>
<dbReference type="EMBL" id="HBUF01383789">
    <property type="protein sequence ID" value="CAG6731310.1"/>
    <property type="molecule type" value="Transcribed_RNA"/>
</dbReference>
<reference evidence="1" key="1">
    <citation type="submission" date="2021-05" db="EMBL/GenBank/DDBJ databases">
        <authorList>
            <person name="Alioto T."/>
            <person name="Alioto T."/>
            <person name="Gomez Garrido J."/>
        </authorList>
    </citation>
    <scope>NUCLEOTIDE SEQUENCE</scope>
</reference>
<name>A0A8D9DX89_9HEMI</name>
<dbReference type="EMBL" id="HBUF01213846">
    <property type="protein sequence ID" value="CAG6666334.1"/>
    <property type="molecule type" value="Transcribed_RNA"/>
</dbReference>
<dbReference type="EMBL" id="HBUF01383788">
    <property type="protein sequence ID" value="CAG6731309.1"/>
    <property type="molecule type" value="Transcribed_RNA"/>
</dbReference>